<dbReference type="OrthoDB" id="3170343at2759"/>
<evidence type="ECO:0008006" key="4">
    <source>
        <dbReference type="Google" id="ProtNLM"/>
    </source>
</evidence>
<organism evidence="2 3">
    <name type="scientific">Mycena sanguinolenta</name>
    <dbReference type="NCBI Taxonomy" id="230812"/>
    <lineage>
        <taxon>Eukaryota</taxon>
        <taxon>Fungi</taxon>
        <taxon>Dikarya</taxon>
        <taxon>Basidiomycota</taxon>
        <taxon>Agaricomycotina</taxon>
        <taxon>Agaricomycetes</taxon>
        <taxon>Agaricomycetidae</taxon>
        <taxon>Agaricales</taxon>
        <taxon>Marasmiineae</taxon>
        <taxon>Mycenaceae</taxon>
        <taxon>Mycena</taxon>
    </lineage>
</organism>
<accession>A0A8H6YH50</accession>
<feature type="region of interest" description="Disordered" evidence="1">
    <location>
        <begin position="1"/>
        <end position="164"/>
    </location>
</feature>
<dbReference type="AlphaFoldDB" id="A0A8H6YH50"/>
<dbReference type="Proteomes" id="UP000623467">
    <property type="component" value="Unassembled WGS sequence"/>
</dbReference>
<protein>
    <recommendedName>
        <fullName evidence="4">CsbD-like domain-containing protein</fullName>
    </recommendedName>
</protein>
<name>A0A8H6YH50_9AGAR</name>
<feature type="compositionally biased region" description="Basic and acidic residues" evidence="1">
    <location>
        <begin position="125"/>
        <end position="137"/>
    </location>
</feature>
<evidence type="ECO:0000313" key="2">
    <source>
        <dbReference type="EMBL" id="KAF7358874.1"/>
    </source>
</evidence>
<reference evidence="2" key="1">
    <citation type="submission" date="2020-05" db="EMBL/GenBank/DDBJ databases">
        <title>Mycena genomes resolve the evolution of fungal bioluminescence.</title>
        <authorList>
            <person name="Tsai I.J."/>
        </authorList>
    </citation>
    <scope>NUCLEOTIDE SEQUENCE</scope>
    <source>
        <strain evidence="2">160909Yilan</strain>
    </source>
</reference>
<feature type="compositionally biased region" description="Basic and acidic residues" evidence="1">
    <location>
        <begin position="149"/>
        <end position="164"/>
    </location>
</feature>
<proteinExistence type="predicted"/>
<comment type="caution">
    <text evidence="2">The sequence shown here is derived from an EMBL/GenBank/DDBJ whole genome shotgun (WGS) entry which is preliminary data.</text>
</comment>
<keyword evidence="3" id="KW-1185">Reference proteome</keyword>
<evidence type="ECO:0000313" key="3">
    <source>
        <dbReference type="Proteomes" id="UP000623467"/>
    </source>
</evidence>
<dbReference type="EMBL" id="JACAZH010000009">
    <property type="protein sequence ID" value="KAF7358874.1"/>
    <property type="molecule type" value="Genomic_DNA"/>
</dbReference>
<feature type="compositionally biased region" description="Gly residues" evidence="1">
    <location>
        <begin position="59"/>
        <end position="73"/>
    </location>
</feature>
<feature type="compositionally biased region" description="Polar residues" evidence="1">
    <location>
        <begin position="1"/>
        <end position="14"/>
    </location>
</feature>
<gene>
    <name evidence="2" type="ORF">MSAN_01227600</name>
</gene>
<feature type="compositionally biased region" description="Polar residues" evidence="1">
    <location>
        <begin position="24"/>
        <end position="43"/>
    </location>
</feature>
<feature type="compositionally biased region" description="Polar residues" evidence="1">
    <location>
        <begin position="77"/>
        <end position="103"/>
    </location>
</feature>
<evidence type="ECO:0000256" key="1">
    <source>
        <dbReference type="SAM" id="MobiDB-lite"/>
    </source>
</evidence>
<sequence>MDSYDNNVNTNSVYGTEGTRTGGDFNNTTGMGQTGGFDSTTTAGGYGQQDRFDNTGSNMGTGMGGGVGTGMGTGMNEQSFGTNRTDDLAQSESAGYGGNTFSTGGDDFNSGNRDEFGSTHGKATMGDKIKGGAEKLAGKVMGNTAMQERGQERKAGDFEQRNDF</sequence>